<proteinExistence type="predicted"/>
<evidence type="ECO:0000313" key="2">
    <source>
        <dbReference type="EMBL" id="GAJ17337.1"/>
    </source>
</evidence>
<sequence length="29" mass="3343">TTAQQIKAKNKEKTPRSTKDSRQPKKSTR</sequence>
<reference evidence="2" key="1">
    <citation type="journal article" date="2014" name="Front. Microbiol.">
        <title>High frequency of phylogenetically diverse reductive dehalogenase-homologous genes in deep subseafloor sedimentary metagenomes.</title>
        <authorList>
            <person name="Kawai M."/>
            <person name="Futagami T."/>
            <person name="Toyoda A."/>
            <person name="Takaki Y."/>
            <person name="Nishi S."/>
            <person name="Hori S."/>
            <person name="Arai W."/>
            <person name="Tsubouchi T."/>
            <person name="Morono Y."/>
            <person name="Uchiyama I."/>
            <person name="Ito T."/>
            <person name="Fujiyama A."/>
            <person name="Inagaki F."/>
            <person name="Takami H."/>
        </authorList>
    </citation>
    <scope>NUCLEOTIDE SEQUENCE</scope>
    <source>
        <strain evidence="2">Expedition CK06-06</strain>
    </source>
</reference>
<organism evidence="2">
    <name type="scientific">marine sediment metagenome</name>
    <dbReference type="NCBI Taxonomy" id="412755"/>
    <lineage>
        <taxon>unclassified sequences</taxon>
        <taxon>metagenomes</taxon>
        <taxon>ecological metagenomes</taxon>
    </lineage>
</organism>
<comment type="caution">
    <text evidence="2">The sequence shown here is derived from an EMBL/GenBank/DDBJ whole genome shotgun (WGS) entry which is preliminary data.</text>
</comment>
<dbReference type="EMBL" id="BARW01043023">
    <property type="protein sequence ID" value="GAJ17337.1"/>
    <property type="molecule type" value="Genomic_DNA"/>
</dbReference>
<name>X1VGJ4_9ZZZZ</name>
<protein>
    <submittedName>
        <fullName evidence="2">Uncharacterized protein</fullName>
    </submittedName>
</protein>
<gene>
    <name evidence="2" type="ORF">S12H4_63338</name>
</gene>
<evidence type="ECO:0000256" key="1">
    <source>
        <dbReference type="SAM" id="MobiDB-lite"/>
    </source>
</evidence>
<accession>X1VGJ4</accession>
<dbReference type="AlphaFoldDB" id="X1VGJ4"/>
<feature type="region of interest" description="Disordered" evidence="1">
    <location>
        <begin position="1"/>
        <end position="29"/>
    </location>
</feature>
<feature type="non-terminal residue" evidence="2">
    <location>
        <position position="1"/>
    </location>
</feature>
<feature type="compositionally biased region" description="Basic and acidic residues" evidence="1">
    <location>
        <begin position="9"/>
        <end position="23"/>
    </location>
</feature>